<keyword evidence="2" id="KW-1185">Reference proteome</keyword>
<organism evidence="1 2">
    <name type="scientific">Planoprotostelium fungivorum</name>
    <dbReference type="NCBI Taxonomy" id="1890364"/>
    <lineage>
        <taxon>Eukaryota</taxon>
        <taxon>Amoebozoa</taxon>
        <taxon>Evosea</taxon>
        <taxon>Variosea</taxon>
        <taxon>Cavosteliida</taxon>
        <taxon>Cavosteliaceae</taxon>
        <taxon>Planoprotostelium</taxon>
    </lineage>
</organism>
<protein>
    <submittedName>
        <fullName evidence="1">Uncharacterized protein</fullName>
    </submittedName>
</protein>
<accession>A0A2P6NZV8</accession>
<evidence type="ECO:0000313" key="2">
    <source>
        <dbReference type="Proteomes" id="UP000241769"/>
    </source>
</evidence>
<dbReference type="Proteomes" id="UP000241769">
    <property type="component" value="Unassembled WGS sequence"/>
</dbReference>
<proteinExistence type="predicted"/>
<dbReference type="InParanoid" id="A0A2P6NZV8"/>
<dbReference type="EMBL" id="MDYQ01000003">
    <property type="protein sequence ID" value="PRP89482.1"/>
    <property type="molecule type" value="Genomic_DNA"/>
</dbReference>
<gene>
    <name evidence="1" type="ORF">PROFUN_01345</name>
</gene>
<name>A0A2P6NZV8_9EUKA</name>
<reference evidence="1 2" key="1">
    <citation type="journal article" date="2018" name="Genome Biol. Evol.">
        <title>Multiple Roots of Fruiting Body Formation in Amoebozoa.</title>
        <authorList>
            <person name="Hillmann F."/>
            <person name="Forbes G."/>
            <person name="Novohradska S."/>
            <person name="Ferling I."/>
            <person name="Riege K."/>
            <person name="Groth M."/>
            <person name="Westermann M."/>
            <person name="Marz M."/>
            <person name="Spaller T."/>
            <person name="Winckler T."/>
            <person name="Schaap P."/>
            <person name="Glockner G."/>
        </authorList>
    </citation>
    <scope>NUCLEOTIDE SEQUENCE [LARGE SCALE GENOMIC DNA]</scope>
    <source>
        <strain evidence="1 2">Jena</strain>
    </source>
</reference>
<sequence>MNHSVQGYQLASNGLAAPNGLCPHFAREQTLPQIANYFFGTESKNKQYLSEAILKHYLQAYHLRKVTFSEHWAVLPQVQAHKTNLSKSSTDGGLSWGMHI</sequence>
<dbReference type="AlphaFoldDB" id="A0A2P6NZV8"/>
<comment type="caution">
    <text evidence="1">The sequence shown here is derived from an EMBL/GenBank/DDBJ whole genome shotgun (WGS) entry which is preliminary data.</text>
</comment>
<evidence type="ECO:0000313" key="1">
    <source>
        <dbReference type="EMBL" id="PRP89482.1"/>
    </source>
</evidence>